<organism evidence="2 3">
    <name type="scientific">Wallemia mellicola</name>
    <dbReference type="NCBI Taxonomy" id="1708541"/>
    <lineage>
        <taxon>Eukaryota</taxon>
        <taxon>Fungi</taxon>
        <taxon>Dikarya</taxon>
        <taxon>Basidiomycota</taxon>
        <taxon>Wallemiomycotina</taxon>
        <taxon>Wallemiomycetes</taxon>
        <taxon>Wallemiales</taxon>
        <taxon>Wallemiaceae</taxon>
        <taxon>Wallemia</taxon>
    </lineage>
</organism>
<evidence type="ECO:0000259" key="1">
    <source>
        <dbReference type="Pfam" id="PF10366"/>
    </source>
</evidence>
<evidence type="ECO:0000313" key="3">
    <source>
        <dbReference type="Proteomes" id="UP000307169"/>
    </source>
</evidence>
<dbReference type="AlphaFoldDB" id="A0A4T0NX71"/>
<dbReference type="PANTHER" id="PTHR12894:SF27">
    <property type="entry name" value="TRANSFORMING GROWTH FACTOR-BETA RECEPTOR-ASSOCIATED PROTEIN 1"/>
    <property type="match status" value="1"/>
</dbReference>
<evidence type="ECO:0000313" key="2">
    <source>
        <dbReference type="EMBL" id="TIC02162.1"/>
    </source>
</evidence>
<comment type="caution">
    <text evidence="2">The sequence shown here is derived from an EMBL/GenBank/DDBJ whole genome shotgun (WGS) entry which is preliminary data.</text>
</comment>
<dbReference type="InterPro" id="IPR019452">
    <property type="entry name" value="VPS39/TGF_beta_rcpt-assoc_1"/>
</dbReference>
<dbReference type="GO" id="GO:0016020">
    <property type="term" value="C:membrane"/>
    <property type="evidence" value="ECO:0007669"/>
    <property type="project" value="TreeGrafter"/>
</dbReference>
<accession>A0A4T0NX71</accession>
<protein>
    <recommendedName>
        <fullName evidence="1">Vacuolar sorting protein 39/Transforming growth factor beta receptor-associated domain-containing protein</fullName>
    </recommendedName>
</protein>
<dbReference type="Proteomes" id="UP000307169">
    <property type="component" value="Unassembled WGS sequence"/>
</dbReference>
<feature type="non-terminal residue" evidence="2">
    <location>
        <position position="1"/>
    </location>
</feature>
<dbReference type="InterPro" id="IPR032914">
    <property type="entry name" value="Vam6/VPS39/TRAP1"/>
</dbReference>
<dbReference type="PANTHER" id="PTHR12894">
    <property type="entry name" value="CNH DOMAIN CONTAINING"/>
    <property type="match status" value="1"/>
</dbReference>
<dbReference type="GO" id="GO:0006914">
    <property type="term" value="P:autophagy"/>
    <property type="evidence" value="ECO:0007669"/>
    <property type="project" value="TreeGrafter"/>
</dbReference>
<proteinExistence type="predicted"/>
<dbReference type="EMBL" id="SPRH01000013">
    <property type="protein sequence ID" value="TIC02162.1"/>
    <property type="molecule type" value="Genomic_DNA"/>
</dbReference>
<gene>
    <name evidence="2" type="ORF">E3Q17_01524</name>
</gene>
<dbReference type="GO" id="GO:0005737">
    <property type="term" value="C:cytoplasm"/>
    <property type="evidence" value="ECO:0007669"/>
    <property type="project" value="TreeGrafter"/>
</dbReference>
<dbReference type="GO" id="GO:0034058">
    <property type="term" value="P:endosomal vesicle fusion"/>
    <property type="evidence" value="ECO:0007669"/>
    <property type="project" value="TreeGrafter"/>
</dbReference>
<sequence>DSLIIGYNNELDFESYKNNAINKIRFDCTPKQVVVVNNSLIMLDTDGVLYQFNNNQQPVKSGIRNVIKLLQSNNNVVVVKQSSLALLRLYPKLTIINELPLPAQHTHSAINNNIICLADISSTYSLVNLNNSRLIPLLSFNGTPSITPIEDADEFFMTTKNDVGCVGVFINSYTGEPKHGTIQFHSTTSLQPSFLQTAPLGLDVPQLIPNQLELISFPLLDNNVDYGGSSKGPSNNDSQTETTQVILATKTGGLYAFIPPSLFQQSICLLEMETDGAREQALSLAKTLKQDGLDYQYIHLYAALQLFKQTSFNDASILFTKSQCDIRLILRWFPDLIAGLFDPDEFVRLPLGISTYISKIPHTIDQVIVANLEKNYSPYLSVEEDEPIKDLKTTLMNNARTMVLECLSREHRKRRRSRQSSHSDSDAYTDMILDTCLAIIFAEKTSMDRNALSIFVSQPNTVLLPIAEPTLVKQGRYTALARLYETHGDTTQALEIHKGLVEGSITDIDSVEPLKDTVRLLNKVEEPDVLLNYGLWLLAHNRSAGLQALSSHPKTPLDETKLLESLGNTDKIAEQEYLEILVLARNRDDKDIRRGLLERLIGNVLGAFKNESISKNMAKIDDEYKSQRCNKSYTQYLTNLLENDNTRTDVKESIKARIKLVLYLQISTDLDWSSIMRSLEPLINTTLMLEKGVILGKLEQHNAALNILARQLKDTYSAQHYCAFPGFILSANLARKCINDSHLSNSWLVALARTSMVAVSPSIRSHLLRVLLDVYMVDGDFFSAEIASLLGSQALHLDFIETLPKIPNDIPLASIKDFMLRQLRRSEHRKRELSILKGIAAAENLTRTEEAWLATREAGAVVEEAVDDTNNGYEKEK</sequence>
<feature type="domain" description="Vacuolar sorting protein 39/Transforming growth factor beta receptor-associated" evidence="1">
    <location>
        <begin position="434"/>
        <end position="538"/>
    </location>
</feature>
<name>A0A4T0NX71_9BASI</name>
<reference evidence="2 3" key="1">
    <citation type="submission" date="2019-03" db="EMBL/GenBank/DDBJ databases">
        <title>Sequencing 25 genomes of Wallemia mellicola.</title>
        <authorList>
            <person name="Gostincar C."/>
        </authorList>
    </citation>
    <scope>NUCLEOTIDE SEQUENCE [LARGE SCALE GENOMIC DNA]</scope>
    <source>
        <strain evidence="2 3">EXF-1262</strain>
    </source>
</reference>
<dbReference type="Pfam" id="PF10366">
    <property type="entry name" value="Vps39_1"/>
    <property type="match status" value="1"/>
</dbReference>